<organism evidence="2 3">
    <name type="scientific">Macrosiphum euphorbiae</name>
    <name type="common">potato aphid</name>
    <dbReference type="NCBI Taxonomy" id="13131"/>
    <lineage>
        <taxon>Eukaryota</taxon>
        <taxon>Metazoa</taxon>
        <taxon>Ecdysozoa</taxon>
        <taxon>Arthropoda</taxon>
        <taxon>Hexapoda</taxon>
        <taxon>Insecta</taxon>
        <taxon>Pterygota</taxon>
        <taxon>Neoptera</taxon>
        <taxon>Paraneoptera</taxon>
        <taxon>Hemiptera</taxon>
        <taxon>Sternorrhyncha</taxon>
        <taxon>Aphidomorpha</taxon>
        <taxon>Aphidoidea</taxon>
        <taxon>Aphididae</taxon>
        <taxon>Macrosiphini</taxon>
        <taxon>Macrosiphum</taxon>
    </lineage>
</organism>
<proteinExistence type="predicted"/>
<reference evidence="2 3" key="1">
    <citation type="submission" date="2023-01" db="EMBL/GenBank/DDBJ databases">
        <authorList>
            <person name="Whitehead M."/>
        </authorList>
    </citation>
    <scope>NUCLEOTIDE SEQUENCE [LARGE SCALE GENOMIC DNA]</scope>
</reference>
<keyword evidence="1" id="KW-1133">Transmembrane helix</keyword>
<keyword evidence="1" id="KW-0812">Transmembrane</keyword>
<sequence>MNSLVVVNICIFLFYILILVNLTTAISGLGDSSCRYSGNFDKENFICHEDVVKVKKLPKECTSYVFDGIVCNKNYEIMYGSIPEDLDHLKSLIDFEEGTHNVYVFYRHPNLEDWANALFFGHFKTEAQKIQEFTGRYPVKGLILDDMEYPALNNNSEVDFYKNLTDYVTAIKTTIPGLEIGFYLSARTFILSVNKKLNSTWFDFGKMNDLLDFYVIEFVTFNECSDEFLHSGITPIESTDPAVMTLNKFAAAFEQSKIAKEKVHFEFLIRPIPKPEKLTIMHRCTFSYNEYCENRGDLQGIYCVDKQGIFFEKGKFAKKYSKGFIGNDIDLVDRDNKCHCDNKYITFYMLLNGYNDAEPLTCKAFN</sequence>
<gene>
    <name evidence="2" type="ORF">MEUPH1_LOCUS18282</name>
</gene>
<keyword evidence="3" id="KW-1185">Reference proteome</keyword>
<name>A0AAV0X5L2_9HEMI</name>
<dbReference type="Proteomes" id="UP001160148">
    <property type="component" value="Unassembled WGS sequence"/>
</dbReference>
<dbReference type="AlphaFoldDB" id="A0AAV0X5L2"/>
<evidence type="ECO:0008006" key="4">
    <source>
        <dbReference type="Google" id="ProtNLM"/>
    </source>
</evidence>
<evidence type="ECO:0000256" key="1">
    <source>
        <dbReference type="SAM" id="Phobius"/>
    </source>
</evidence>
<feature type="transmembrane region" description="Helical" evidence="1">
    <location>
        <begin position="6"/>
        <end position="29"/>
    </location>
</feature>
<accession>A0AAV0X5L2</accession>
<dbReference type="EMBL" id="CARXXK010000003">
    <property type="protein sequence ID" value="CAI6363316.1"/>
    <property type="molecule type" value="Genomic_DNA"/>
</dbReference>
<evidence type="ECO:0000313" key="3">
    <source>
        <dbReference type="Proteomes" id="UP001160148"/>
    </source>
</evidence>
<comment type="caution">
    <text evidence="2">The sequence shown here is derived from an EMBL/GenBank/DDBJ whole genome shotgun (WGS) entry which is preliminary data.</text>
</comment>
<evidence type="ECO:0000313" key="2">
    <source>
        <dbReference type="EMBL" id="CAI6363316.1"/>
    </source>
</evidence>
<protein>
    <recommendedName>
        <fullName evidence="4">GH18 domain-containing protein</fullName>
    </recommendedName>
</protein>
<keyword evidence="1" id="KW-0472">Membrane</keyword>